<feature type="compositionally biased region" description="Gly residues" evidence="17">
    <location>
        <begin position="1033"/>
        <end position="1043"/>
    </location>
</feature>
<dbReference type="Gene3D" id="3.40.50.12390">
    <property type="match status" value="2"/>
</dbReference>
<feature type="compositionally biased region" description="Gly residues" evidence="17">
    <location>
        <begin position="905"/>
        <end position="937"/>
    </location>
</feature>
<evidence type="ECO:0000256" key="16">
    <source>
        <dbReference type="PROSITE-ProRule" id="PRU00047"/>
    </source>
</evidence>
<feature type="compositionally biased region" description="Basic and acidic residues" evidence="17">
    <location>
        <begin position="864"/>
        <end position="874"/>
    </location>
</feature>
<keyword evidence="20" id="KW-1185">Reference proteome</keyword>
<dbReference type="InterPro" id="IPR041412">
    <property type="entry name" value="Xrn1_helical"/>
</dbReference>
<dbReference type="InterPro" id="IPR017151">
    <property type="entry name" value="Xrn2/3/4"/>
</dbReference>
<keyword evidence="12" id="KW-0539">Nucleus</keyword>
<dbReference type="EMBL" id="CP069031">
    <property type="protein sequence ID" value="QRC98902.1"/>
    <property type="molecule type" value="Genomic_DNA"/>
</dbReference>
<dbReference type="GO" id="GO:0006397">
    <property type="term" value="P:mRNA processing"/>
    <property type="evidence" value="ECO:0007669"/>
    <property type="project" value="UniProtKB-UniRule"/>
</dbReference>
<comment type="function">
    <text evidence="13">Possesses 5'-&gt;3' exoribonuclease activity. Required for the processing of nuclear mRNA and rRNA precursors. May promote the termination of transcription by RNA polymerase II. Essential for vegetative cell growth and chromosome segregation.</text>
</comment>
<dbReference type="GO" id="GO:0008270">
    <property type="term" value="F:zinc ion binding"/>
    <property type="evidence" value="ECO:0007669"/>
    <property type="project" value="UniProtKB-KW"/>
</dbReference>
<comment type="function">
    <text evidence="15">Possesses 5'-&gt;3' exoribonuclease activity. May promote termination of transcription by RNA polymerase II.</text>
</comment>
<evidence type="ECO:0000313" key="20">
    <source>
        <dbReference type="Proteomes" id="UP000663193"/>
    </source>
</evidence>
<dbReference type="PANTHER" id="PTHR12341">
    <property type="entry name" value="5'-&gt;3' EXORIBONUCLEASE"/>
    <property type="match status" value="1"/>
</dbReference>
<keyword evidence="8 15" id="KW-0269">Exonuclease</keyword>
<keyword evidence="5 15" id="KW-0507">mRNA processing</keyword>
<keyword evidence="6 15" id="KW-0540">Nuclease</keyword>
<evidence type="ECO:0000313" key="19">
    <source>
        <dbReference type="EMBL" id="QRC98902.1"/>
    </source>
</evidence>
<feature type="domain" description="CCHC-type" evidence="18">
    <location>
        <begin position="271"/>
        <end position="284"/>
    </location>
</feature>
<keyword evidence="4" id="KW-0698">rRNA processing</keyword>
<keyword evidence="16" id="KW-0863">Zinc-finger</keyword>
<dbReference type="FunFam" id="3.40.50.12390:FF:000005">
    <property type="entry name" value="5'-3' exoribonuclease 2"/>
    <property type="match status" value="1"/>
</dbReference>
<keyword evidence="11" id="KW-0804">Transcription</keyword>
<protein>
    <recommendedName>
        <fullName evidence="15">5'-3' exoribonuclease</fullName>
        <ecNumber evidence="15">3.1.13.-</ecNumber>
    </recommendedName>
</protein>
<evidence type="ECO:0000256" key="13">
    <source>
        <dbReference type="ARBA" id="ARBA00046137"/>
    </source>
</evidence>
<evidence type="ECO:0000256" key="1">
    <source>
        <dbReference type="ARBA" id="ARBA00004123"/>
    </source>
</evidence>
<comment type="subunit">
    <text evidence="14">Interacts with RAI1; the interaction is direct, stabilizes RAT1 protein structure and may stimulate its exoribonuclease activity. The interaction also stimulates RAI1 pyrophosphohydrolase activity, probably by recruiting it to mRNA substrates.</text>
</comment>
<dbReference type="GO" id="GO:0005634">
    <property type="term" value="C:nucleus"/>
    <property type="evidence" value="ECO:0007669"/>
    <property type="project" value="UniProtKB-SubCell"/>
</dbReference>
<dbReference type="FunFam" id="1.25.40.1050:FF:000002">
    <property type="entry name" value="5'-3' exoribonuclease"/>
    <property type="match status" value="1"/>
</dbReference>
<dbReference type="Pfam" id="PF17846">
    <property type="entry name" value="XRN_M"/>
    <property type="match status" value="1"/>
</dbReference>
<accession>A0A7U2F5U4</accession>
<evidence type="ECO:0000256" key="8">
    <source>
        <dbReference type="ARBA" id="ARBA00022839"/>
    </source>
</evidence>
<dbReference type="GO" id="GO:0006364">
    <property type="term" value="P:rRNA processing"/>
    <property type="evidence" value="ECO:0007669"/>
    <property type="project" value="UniProtKB-KW"/>
</dbReference>
<keyword evidence="16" id="KW-0862">Zinc</keyword>
<name>A0A7U2F5U4_PHANO</name>
<evidence type="ECO:0000256" key="7">
    <source>
        <dbReference type="ARBA" id="ARBA00022801"/>
    </source>
</evidence>
<feature type="compositionally biased region" description="Gly residues" evidence="17">
    <location>
        <begin position="875"/>
        <end position="890"/>
    </location>
</feature>
<keyword evidence="9" id="KW-0805">Transcription regulation</keyword>
<organism evidence="19 20">
    <name type="scientific">Phaeosphaeria nodorum (strain SN15 / ATCC MYA-4574 / FGSC 10173)</name>
    <name type="common">Glume blotch fungus</name>
    <name type="synonym">Parastagonospora nodorum</name>
    <dbReference type="NCBI Taxonomy" id="321614"/>
    <lineage>
        <taxon>Eukaryota</taxon>
        <taxon>Fungi</taxon>
        <taxon>Dikarya</taxon>
        <taxon>Ascomycota</taxon>
        <taxon>Pezizomycotina</taxon>
        <taxon>Dothideomycetes</taxon>
        <taxon>Pleosporomycetidae</taxon>
        <taxon>Pleosporales</taxon>
        <taxon>Pleosporineae</taxon>
        <taxon>Phaeosphaeriaceae</taxon>
        <taxon>Parastagonospora</taxon>
    </lineage>
</organism>
<dbReference type="InterPro" id="IPR027073">
    <property type="entry name" value="5_3_exoribonuclease"/>
</dbReference>
<evidence type="ECO:0000256" key="11">
    <source>
        <dbReference type="ARBA" id="ARBA00023163"/>
    </source>
</evidence>
<dbReference type="OrthoDB" id="372487at2759"/>
<evidence type="ECO:0000256" key="14">
    <source>
        <dbReference type="ARBA" id="ARBA00046943"/>
    </source>
</evidence>
<comment type="subcellular location">
    <subcellularLocation>
        <location evidence="1">Nucleus</location>
    </subcellularLocation>
</comment>
<evidence type="ECO:0000256" key="17">
    <source>
        <dbReference type="SAM" id="MobiDB-lite"/>
    </source>
</evidence>
<dbReference type="PANTHER" id="PTHR12341:SF41">
    <property type="entry name" value="5'-3' EXORIBONUCLEASE 2"/>
    <property type="match status" value="1"/>
</dbReference>
<feature type="compositionally biased region" description="Polar residues" evidence="17">
    <location>
        <begin position="1086"/>
        <end position="1095"/>
    </location>
</feature>
<evidence type="ECO:0000256" key="2">
    <source>
        <dbReference type="ARBA" id="ARBA00006994"/>
    </source>
</evidence>
<dbReference type="PROSITE" id="PS50158">
    <property type="entry name" value="ZF_CCHC"/>
    <property type="match status" value="1"/>
</dbReference>
<keyword evidence="3" id="KW-0806">Transcription termination</keyword>
<dbReference type="InterPro" id="IPR004859">
    <property type="entry name" value="Xrn1_N"/>
</dbReference>
<evidence type="ECO:0000256" key="10">
    <source>
        <dbReference type="ARBA" id="ARBA00023054"/>
    </source>
</evidence>
<dbReference type="VEuPathDB" id="FungiDB:JI435_062640"/>
<proteinExistence type="inferred from homology"/>
<feature type="compositionally biased region" description="Gly residues" evidence="17">
    <location>
        <begin position="975"/>
        <end position="985"/>
    </location>
</feature>
<dbReference type="GO" id="GO:0006353">
    <property type="term" value="P:DNA-templated transcription termination"/>
    <property type="evidence" value="ECO:0007669"/>
    <property type="project" value="UniProtKB-KW"/>
</dbReference>
<evidence type="ECO:0000256" key="15">
    <source>
        <dbReference type="PIRNR" id="PIRNR037239"/>
    </source>
</evidence>
<reference evidence="20" key="1">
    <citation type="journal article" date="2021" name="BMC Genomics">
        <title>Chromosome-level genome assembly and manually-curated proteome of model necrotroph Parastagonospora nodorum Sn15 reveals a genome-wide trove of candidate effector homologs, and redundancy of virulence-related functions within an accessory chromosome.</title>
        <authorList>
            <person name="Bertazzoni S."/>
            <person name="Jones D.A.B."/>
            <person name="Phan H.T."/>
            <person name="Tan K.-C."/>
            <person name="Hane J.K."/>
        </authorList>
    </citation>
    <scope>NUCLEOTIDE SEQUENCE [LARGE SCALE GENOMIC DNA]</scope>
    <source>
        <strain evidence="20">SN15 / ATCC MYA-4574 / FGSC 10173)</strain>
    </source>
</reference>
<feature type="region of interest" description="Disordered" evidence="17">
    <location>
        <begin position="418"/>
        <end position="462"/>
    </location>
</feature>
<feature type="region of interest" description="Disordered" evidence="17">
    <location>
        <begin position="508"/>
        <end position="580"/>
    </location>
</feature>
<dbReference type="PIRSF" id="PIRSF037239">
    <property type="entry name" value="Exonuclease_Xrn2"/>
    <property type="match status" value="1"/>
</dbReference>
<feature type="compositionally biased region" description="Basic and acidic residues" evidence="17">
    <location>
        <begin position="891"/>
        <end position="901"/>
    </location>
</feature>
<sequence>MGVPAMFRWLSQKYPKIVSTVQEEQPKKVGDEVIPVDRTGPNPNGEEFDNLYLDMNGIVHPCSHPEDKPAPKTEADMMMAIFEYTDRVVGMVRPRKLLYMAVDGVAPRAKMNQQRSRRFRAAREAKEKDEERAEFLKMLNSQKASRGEDINSLEEVVEKTWDSNAITPGTPFMHLLAESLQYWCAYKFTTDPSWKDMKVIISDASVPGEGEHKIMNFVRSQRAIPTHDPNTRHVIYGLDADLIMLSLATHEPHFRVLREDVFFDSGKDKACTRCGRKGHIRNNCEFPDDGKKLTEEEAAEEWAASEHPPKPYIWLHTNILREYLAVEMETPKRRFKYDLERSLDDWVFMCFFVGNDFLPHLPSLEIRDQGIDLLISIWRDLAAEMDDYVTKDGFPDMRRVQQILGALASREADIFKKRKEVSDRQAANRARREAQQNGRGRGRGDDTYSSGPPQKRVKESTDTYLNSGTIFFDPKDAQSNDTRRDHAAIAHVRDAQSNKSAAAKLKEMMKAKADGTAMPEAEGTQETDSATGVEAPVELGKRKADELEDADNGTPGRNTPVVPASPAAETPKKEDGTPEDTIKLWEDGYEERYYEQKFHVAPDDIAFRNKVARQYAEGLCWVLAYYMQGCPSWTWYFPHHYAPFAADFVGLEDMDPRKLFEKGTPFHPYEQLMGVLPAASNHAIPEPFRVLMEDPESPIIDFYPVDFPIDLNGKKFAWQGVAVLPFIDSKRLLDAMATKYPELSDDERKRNEFGKETLMFSQEGGLFDDVEKALYRKGVKKHSIDPAQSRALHGDIEPHDLFVLDSQLVPPFDVDGDSEFEIVQDGSMRVYYEMPRLNSKNAHKSVLLPGTKMPTPALSPGEAESVRRSNERGGWRGGRGGGRGGGGRGGFNDRRNNDNMRGDYQNGGRGGYNNGGRGGYNNGGGRGGYNGNQGGYGAPQNFPPPFPNSWPPPPGGANFVPPPPPGWVPPPQQGGYQGGGGYGGPPGMPPAQRPAWMGNAPPHHGGPPPQQAGNNSSLRNEQYYRPADEILGRNGGGSGGYGGHRNDNPYNDRQPRNDRGGARGGRGGGRGGGGGGGGGYGGGGNRQSHNSNDYR</sequence>
<feature type="compositionally biased region" description="Pro residues" evidence="17">
    <location>
        <begin position="941"/>
        <end position="972"/>
    </location>
</feature>
<comment type="similarity">
    <text evidence="2 15">Belongs to the 5'-3' exonuclease family. XRN2/RAT1 subfamily.</text>
</comment>
<dbReference type="Pfam" id="PF03159">
    <property type="entry name" value="XRN_N"/>
    <property type="match status" value="1"/>
</dbReference>
<feature type="compositionally biased region" description="Basic and acidic residues" evidence="17">
    <location>
        <begin position="570"/>
        <end position="580"/>
    </location>
</feature>
<evidence type="ECO:0000256" key="12">
    <source>
        <dbReference type="ARBA" id="ARBA00023242"/>
    </source>
</evidence>
<keyword evidence="7 15" id="KW-0378">Hydrolase</keyword>
<dbReference type="GO" id="GO:0004534">
    <property type="term" value="F:5'-3' RNA exonuclease activity"/>
    <property type="evidence" value="ECO:0007669"/>
    <property type="project" value="UniProtKB-UniRule"/>
</dbReference>
<keyword evidence="16" id="KW-0479">Metal-binding</keyword>
<evidence type="ECO:0000256" key="6">
    <source>
        <dbReference type="ARBA" id="ARBA00022722"/>
    </source>
</evidence>
<dbReference type="FunFam" id="3.40.50.12390:FF:000003">
    <property type="entry name" value="5'-3' exoribonuclease"/>
    <property type="match status" value="1"/>
</dbReference>
<feature type="region of interest" description="Disordered" evidence="17">
    <location>
        <begin position="846"/>
        <end position="1095"/>
    </location>
</feature>
<dbReference type="EC" id="3.1.13.-" evidence="15"/>
<evidence type="ECO:0000256" key="4">
    <source>
        <dbReference type="ARBA" id="ARBA00022552"/>
    </source>
</evidence>
<evidence type="ECO:0000256" key="3">
    <source>
        <dbReference type="ARBA" id="ARBA00022472"/>
    </source>
</evidence>
<evidence type="ECO:0000259" key="18">
    <source>
        <dbReference type="PROSITE" id="PS50158"/>
    </source>
</evidence>
<evidence type="ECO:0000256" key="5">
    <source>
        <dbReference type="ARBA" id="ARBA00022664"/>
    </source>
</evidence>
<dbReference type="Proteomes" id="UP000663193">
    <property type="component" value="Chromosome 9"/>
</dbReference>
<dbReference type="InterPro" id="IPR001878">
    <property type="entry name" value="Znf_CCHC"/>
</dbReference>
<evidence type="ECO:0000256" key="9">
    <source>
        <dbReference type="ARBA" id="ARBA00023015"/>
    </source>
</evidence>
<dbReference type="AlphaFoldDB" id="A0A7U2F5U4"/>
<dbReference type="Gene3D" id="1.25.40.1050">
    <property type="match status" value="1"/>
</dbReference>
<dbReference type="CDD" id="cd18673">
    <property type="entry name" value="PIN_XRN1-2-like"/>
    <property type="match status" value="1"/>
</dbReference>
<gene>
    <name evidence="19" type="ORF">JI435_062640</name>
</gene>
<keyword evidence="10" id="KW-0175">Coiled coil</keyword>
<feature type="compositionally biased region" description="Gly residues" evidence="17">
    <location>
        <begin position="1062"/>
        <end position="1085"/>
    </location>
</feature>
<dbReference type="GO" id="GO:0003676">
    <property type="term" value="F:nucleic acid binding"/>
    <property type="evidence" value="ECO:0007669"/>
    <property type="project" value="InterPro"/>
</dbReference>